<keyword evidence="4 6" id="KW-1133">Transmembrane helix</keyword>
<evidence type="ECO:0000256" key="1">
    <source>
        <dbReference type="ARBA" id="ARBA00004651"/>
    </source>
</evidence>
<dbReference type="AlphaFoldDB" id="A0AAW7R312"/>
<dbReference type="Proteomes" id="UP001169492">
    <property type="component" value="Unassembled WGS sequence"/>
</dbReference>
<evidence type="ECO:0000256" key="5">
    <source>
        <dbReference type="ARBA" id="ARBA00023136"/>
    </source>
</evidence>
<evidence type="ECO:0000256" key="2">
    <source>
        <dbReference type="ARBA" id="ARBA00022475"/>
    </source>
</evidence>
<evidence type="ECO:0000256" key="3">
    <source>
        <dbReference type="ARBA" id="ARBA00022692"/>
    </source>
</evidence>
<dbReference type="RefSeq" id="WP_301722183.1">
    <property type="nucleotide sequence ID" value="NZ_JAGGJB010000008.1"/>
</dbReference>
<reference evidence="8 9" key="1">
    <citation type="submission" date="2021-03" db="EMBL/GenBank/DDBJ databases">
        <title>Pseudidiomarina terrestris, a new bacterium isolated from saline soil.</title>
        <authorList>
            <person name="Galisteo C."/>
            <person name="De La Haba R."/>
            <person name="Sanchez-Porro C."/>
            <person name="Ventosa A."/>
        </authorList>
    </citation>
    <scope>NUCLEOTIDE SEQUENCE [LARGE SCALE GENOMIC DNA]</scope>
    <source>
        <strain evidence="8 9">1APP75-32.1</strain>
    </source>
</reference>
<dbReference type="Pfam" id="PF00482">
    <property type="entry name" value="T2SSF"/>
    <property type="match status" value="1"/>
</dbReference>
<accession>A0AAW7R312</accession>
<protein>
    <submittedName>
        <fullName evidence="8">Type II secretion system F family protein</fullName>
    </submittedName>
</protein>
<evidence type="ECO:0000259" key="7">
    <source>
        <dbReference type="Pfam" id="PF00482"/>
    </source>
</evidence>
<dbReference type="GO" id="GO:0005886">
    <property type="term" value="C:plasma membrane"/>
    <property type="evidence" value="ECO:0007669"/>
    <property type="project" value="UniProtKB-SubCell"/>
</dbReference>
<organism evidence="8 9">
    <name type="scientific">Pseudidiomarina terrestris</name>
    <dbReference type="NCBI Taxonomy" id="2820060"/>
    <lineage>
        <taxon>Bacteria</taxon>
        <taxon>Pseudomonadati</taxon>
        <taxon>Pseudomonadota</taxon>
        <taxon>Gammaproteobacteria</taxon>
        <taxon>Alteromonadales</taxon>
        <taxon>Idiomarinaceae</taxon>
        <taxon>Pseudidiomarina</taxon>
    </lineage>
</organism>
<comment type="subcellular location">
    <subcellularLocation>
        <location evidence="1">Cell membrane</location>
        <topology evidence="1">Multi-pass membrane protein</topology>
    </subcellularLocation>
</comment>
<gene>
    <name evidence="8" type="ORF">J6I90_12525</name>
</gene>
<keyword evidence="5 6" id="KW-0472">Membrane</keyword>
<feature type="transmembrane region" description="Helical" evidence="6">
    <location>
        <begin position="94"/>
        <end position="111"/>
    </location>
</feature>
<keyword evidence="2" id="KW-1003">Cell membrane</keyword>
<keyword evidence="3 6" id="KW-0812">Transmembrane</keyword>
<dbReference type="Gene3D" id="1.20.81.30">
    <property type="entry name" value="Type II secretion system (T2SS), domain F"/>
    <property type="match status" value="1"/>
</dbReference>
<feature type="domain" description="Type II secretion system protein GspF" evidence="7">
    <location>
        <begin position="126"/>
        <end position="252"/>
    </location>
</feature>
<name>A0AAW7R312_9GAMM</name>
<feature type="transmembrane region" description="Helical" evidence="6">
    <location>
        <begin position="235"/>
        <end position="260"/>
    </location>
</feature>
<dbReference type="PANTHER" id="PTHR35007">
    <property type="entry name" value="INTEGRAL MEMBRANE PROTEIN-RELATED"/>
    <property type="match status" value="1"/>
</dbReference>
<feature type="transmembrane region" description="Helical" evidence="6">
    <location>
        <begin position="6"/>
        <end position="30"/>
    </location>
</feature>
<evidence type="ECO:0000313" key="9">
    <source>
        <dbReference type="Proteomes" id="UP001169492"/>
    </source>
</evidence>
<comment type="caution">
    <text evidence="8">The sequence shown here is derived from an EMBL/GenBank/DDBJ whole genome shotgun (WGS) entry which is preliminary data.</text>
</comment>
<evidence type="ECO:0000313" key="8">
    <source>
        <dbReference type="EMBL" id="MDN7125708.1"/>
    </source>
</evidence>
<dbReference type="InterPro" id="IPR018076">
    <property type="entry name" value="T2SS_GspF_dom"/>
</dbReference>
<dbReference type="EMBL" id="JAGGJB010000008">
    <property type="protein sequence ID" value="MDN7125708.1"/>
    <property type="molecule type" value="Genomic_DNA"/>
</dbReference>
<sequence>MTTPDWLFASALGLIALIAGVSILALYRLCWSQGPVLLQRLLNRCSPTWQRRLTAYAKSQDPLNEPAEVLLRQLLEMLVVVFCLLLPLPQQIRLMILLGAICVYLQARARNRARIGRFSRQWPACLDMLAMLLQAGLSFRAALHALAGLSGGSPALVQLRVLHQQLLAGVSLDEALVEFKLRIPHPACNTFVAAVLQSRFTGGALADTLIAQAEQLRKEQQLEAERLAQEVGVKLLLPLVTCFFPVTFLLILGPIFIGFLQPQ</sequence>
<dbReference type="InterPro" id="IPR042094">
    <property type="entry name" value="T2SS_GspF_sf"/>
</dbReference>
<evidence type="ECO:0000256" key="4">
    <source>
        <dbReference type="ARBA" id="ARBA00022989"/>
    </source>
</evidence>
<evidence type="ECO:0000256" key="6">
    <source>
        <dbReference type="SAM" id="Phobius"/>
    </source>
</evidence>
<proteinExistence type="predicted"/>
<dbReference type="PANTHER" id="PTHR35007:SF2">
    <property type="entry name" value="PILUS ASSEMBLE PROTEIN"/>
    <property type="match status" value="1"/>
</dbReference>